<proteinExistence type="predicted"/>
<gene>
    <name evidence="1" type="ORF">VHEMI06114</name>
</gene>
<evidence type="ECO:0000313" key="2">
    <source>
        <dbReference type="Proteomes" id="UP000039046"/>
    </source>
</evidence>
<dbReference type="Proteomes" id="UP000039046">
    <property type="component" value="Unassembled WGS sequence"/>
</dbReference>
<evidence type="ECO:0000313" key="1">
    <source>
        <dbReference type="EMBL" id="CEJ90323.1"/>
    </source>
</evidence>
<dbReference type="HOGENOM" id="CLU_1636607_0_0_1"/>
<dbReference type="AlphaFoldDB" id="A0A0A1TIN6"/>
<name>A0A0A1TIN6_9HYPO</name>
<protein>
    <submittedName>
        <fullName evidence="1">Uncharacterized protein</fullName>
    </submittedName>
</protein>
<keyword evidence="2" id="KW-1185">Reference proteome</keyword>
<accession>A0A0A1TIN6</accession>
<dbReference type="EMBL" id="CDHN01000003">
    <property type="protein sequence ID" value="CEJ90323.1"/>
    <property type="molecule type" value="Genomic_DNA"/>
</dbReference>
<reference evidence="1 2" key="1">
    <citation type="journal article" date="2015" name="Genome Announc.">
        <title>Draft Genome Sequence and Gene Annotation of the Entomopathogenic Fungus Verticillium hemipterigenum.</title>
        <authorList>
            <person name="Horn F."/>
            <person name="Habel A."/>
            <person name="Scharf D.H."/>
            <person name="Dworschak J."/>
            <person name="Brakhage A.A."/>
            <person name="Guthke R."/>
            <person name="Hertweck C."/>
            <person name="Linde J."/>
        </authorList>
    </citation>
    <scope>NUCLEOTIDE SEQUENCE [LARGE SCALE GENOMIC DNA]</scope>
</reference>
<organism evidence="1 2">
    <name type="scientific">[Torrubiella] hemipterigena</name>
    <dbReference type="NCBI Taxonomy" id="1531966"/>
    <lineage>
        <taxon>Eukaryota</taxon>
        <taxon>Fungi</taxon>
        <taxon>Dikarya</taxon>
        <taxon>Ascomycota</taxon>
        <taxon>Pezizomycotina</taxon>
        <taxon>Sordariomycetes</taxon>
        <taxon>Hypocreomycetidae</taxon>
        <taxon>Hypocreales</taxon>
        <taxon>Clavicipitaceae</taxon>
        <taxon>Clavicipitaceae incertae sedis</taxon>
        <taxon>'Torrubiella' clade</taxon>
    </lineage>
</organism>
<sequence>MRFTSLSLLAAASAGIAGATFFVSLLWMDAVWQRLNSGCIFVNGSQVCHGQLFEVQGNVSINACISTAANTTDTYSHCHLEADVSAWNQVTYSEDDCLYHGDQLVLCKTETKPPLLVANPYHQGNGTSSEKKISGAVRPGRSSSVLLTMGAIYASAIFTGVV</sequence>